<protein>
    <submittedName>
        <fullName evidence="5">LacI family transcriptional regulator</fullName>
    </submittedName>
</protein>
<evidence type="ECO:0000256" key="3">
    <source>
        <dbReference type="ARBA" id="ARBA00023163"/>
    </source>
</evidence>
<dbReference type="Pfam" id="PF13377">
    <property type="entry name" value="Peripla_BP_3"/>
    <property type="match status" value="1"/>
</dbReference>
<proteinExistence type="predicted"/>
<organism evidence="5 6">
    <name type="scientific">Arachidicoccus ginsenosidivorans</name>
    <dbReference type="NCBI Taxonomy" id="496057"/>
    <lineage>
        <taxon>Bacteria</taxon>
        <taxon>Pseudomonadati</taxon>
        <taxon>Bacteroidota</taxon>
        <taxon>Chitinophagia</taxon>
        <taxon>Chitinophagales</taxon>
        <taxon>Chitinophagaceae</taxon>
        <taxon>Arachidicoccus</taxon>
    </lineage>
</organism>
<evidence type="ECO:0000256" key="1">
    <source>
        <dbReference type="ARBA" id="ARBA00023015"/>
    </source>
</evidence>
<dbReference type="Gene3D" id="1.10.260.40">
    <property type="entry name" value="lambda repressor-like DNA-binding domains"/>
    <property type="match status" value="1"/>
</dbReference>
<sequence>MQKEITIYDLAERLGVSATTVSRALNDNPRINKKTREKVHQLAKELGYRHNTIAANLRKQQTKTIGVILHEVNSYFATSVLAGIEKVTTPENFDILITHSAETAEREKANVKNLINKRVDGIIVSLAMHSHDTAHFTPLFEREMPLVFFDRVLQSADCTKVVIDNFQGGYDATNHLISQGCKRIAHITGDMDLNVYMDRFKGYQKALKDHKIKFNKDLVKVCGLNKAETTQAVTEMLEQKPDAFFIPSDFAAAVCMEILRNKDINIPQDIAVFGFNNDMLSDLITPKLSTIDYPGFLMGEMAAKTLIEQIKLRRKNKNVKDHTIVIPTEIILRESSVRKKAKTTRPHK</sequence>
<dbReference type="SUPFAM" id="SSF53822">
    <property type="entry name" value="Periplasmic binding protein-like I"/>
    <property type="match status" value="1"/>
</dbReference>
<dbReference type="AlphaFoldDB" id="A0A5B8VJ80"/>
<evidence type="ECO:0000259" key="4">
    <source>
        <dbReference type="PROSITE" id="PS50932"/>
    </source>
</evidence>
<dbReference type="SMART" id="SM00354">
    <property type="entry name" value="HTH_LACI"/>
    <property type="match status" value="1"/>
</dbReference>
<dbReference type="PROSITE" id="PS50932">
    <property type="entry name" value="HTH_LACI_2"/>
    <property type="match status" value="1"/>
</dbReference>
<keyword evidence="6" id="KW-1185">Reference proteome</keyword>
<feature type="domain" description="HTH lacI-type" evidence="4">
    <location>
        <begin position="5"/>
        <end position="59"/>
    </location>
</feature>
<name>A0A5B8VJ80_9BACT</name>
<gene>
    <name evidence="5" type="ORF">FSB73_08210</name>
</gene>
<evidence type="ECO:0000313" key="6">
    <source>
        <dbReference type="Proteomes" id="UP000321291"/>
    </source>
</evidence>
<dbReference type="InterPro" id="IPR046335">
    <property type="entry name" value="LacI/GalR-like_sensor"/>
</dbReference>
<dbReference type="PANTHER" id="PTHR30146:SF109">
    <property type="entry name" value="HTH-TYPE TRANSCRIPTIONAL REGULATOR GALS"/>
    <property type="match status" value="1"/>
</dbReference>
<dbReference type="InterPro" id="IPR000843">
    <property type="entry name" value="HTH_LacI"/>
</dbReference>
<dbReference type="OrthoDB" id="9803256at2"/>
<dbReference type="Proteomes" id="UP000321291">
    <property type="component" value="Chromosome"/>
</dbReference>
<keyword evidence="3" id="KW-0804">Transcription</keyword>
<dbReference type="EMBL" id="CP042434">
    <property type="protein sequence ID" value="QEC71647.1"/>
    <property type="molecule type" value="Genomic_DNA"/>
</dbReference>
<dbReference type="CDD" id="cd01392">
    <property type="entry name" value="HTH_LacI"/>
    <property type="match status" value="1"/>
</dbReference>
<dbReference type="KEGG" id="agi:FSB73_08210"/>
<evidence type="ECO:0000256" key="2">
    <source>
        <dbReference type="ARBA" id="ARBA00023125"/>
    </source>
</evidence>
<dbReference type="Gene3D" id="3.40.50.2300">
    <property type="match status" value="2"/>
</dbReference>
<keyword evidence="1" id="KW-0805">Transcription regulation</keyword>
<dbReference type="Pfam" id="PF00356">
    <property type="entry name" value="LacI"/>
    <property type="match status" value="1"/>
</dbReference>
<dbReference type="SUPFAM" id="SSF47413">
    <property type="entry name" value="lambda repressor-like DNA-binding domains"/>
    <property type="match status" value="1"/>
</dbReference>
<accession>A0A5B8VJ80</accession>
<dbReference type="InterPro" id="IPR010982">
    <property type="entry name" value="Lambda_DNA-bd_dom_sf"/>
</dbReference>
<reference evidence="5 6" key="1">
    <citation type="journal article" date="2017" name="Int. J. Syst. Evol. Microbiol.">
        <title>Arachidicoccus ginsenosidivorans sp. nov., with ginsenoside-converting activity isolated from ginseng cultivating soil.</title>
        <authorList>
            <person name="Siddiqi M.Z."/>
            <person name="Aslam Z."/>
            <person name="Im W.T."/>
        </authorList>
    </citation>
    <scope>NUCLEOTIDE SEQUENCE [LARGE SCALE GENOMIC DNA]</scope>
    <source>
        <strain evidence="5 6">Gsoil 809</strain>
    </source>
</reference>
<keyword evidence="2" id="KW-0238">DNA-binding</keyword>
<dbReference type="InterPro" id="IPR028082">
    <property type="entry name" value="Peripla_BP_I"/>
</dbReference>
<dbReference type="CDD" id="cd06267">
    <property type="entry name" value="PBP1_LacI_sugar_binding-like"/>
    <property type="match status" value="1"/>
</dbReference>
<evidence type="ECO:0000313" key="5">
    <source>
        <dbReference type="EMBL" id="QEC71647.1"/>
    </source>
</evidence>
<dbReference type="GO" id="GO:0003700">
    <property type="term" value="F:DNA-binding transcription factor activity"/>
    <property type="evidence" value="ECO:0007669"/>
    <property type="project" value="TreeGrafter"/>
</dbReference>
<dbReference type="PANTHER" id="PTHR30146">
    <property type="entry name" value="LACI-RELATED TRANSCRIPTIONAL REPRESSOR"/>
    <property type="match status" value="1"/>
</dbReference>
<dbReference type="GO" id="GO:0000976">
    <property type="term" value="F:transcription cis-regulatory region binding"/>
    <property type="evidence" value="ECO:0007669"/>
    <property type="project" value="TreeGrafter"/>
</dbReference>
<dbReference type="RefSeq" id="WP_146781024.1">
    <property type="nucleotide sequence ID" value="NZ_CP042434.1"/>
</dbReference>